<protein>
    <submittedName>
        <fullName evidence="1">Uncharacterized protein</fullName>
    </submittedName>
</protein>
<feature type="non-terminal residue" evidence="1">
    <location>
        <position position="1"/>
    </location>
</feature>
<evidence type="ECO:0000313" key="1">
    <source>
        <dbReference type="EMBL" id="KAK1130440.1"/>
    </source>
</evidence>
<evidence type="ECO:0000313" key="2">
    <source>
        <dbReference type="Proteomes" id="UP001177670"/>
    </source>
</evidence>
<dbReference type="AlphaFoldDB" id="A0AA40G4L6"/>
<dbReference type="EMBL" id="JAHYIQ010000007">
    <property type="protein sequence ID" value="KAK1130440.1"/>
    <property type="molecule type" value="Genomic_DNA"/>
</dbReference>
<proteinExistence type="predicted"/>
<keyword evidence="2" id="KW-1185">Reference proteome</keyword>
<comment type="caution">
    <text evidence="1">The sequence shown here is derived from an EMBL/GenBank/DDBJ whole genome shotgun (WGS) entry which is preliminary data.</text>
</comment>
<gene>
    <name evidence="1" type="ORF">K0M31_018571</name>
</gene>
<accession>A0AA40G4L6</accession>
<name>A0AA40G4L6_9HYME</name>
<organism evidence="1 2">
    <name type="scientific">Melipona bicolor</name>
    <dbReference type="NCBI Taxonomy" id="60889"/>
    <lineage>
        <taxon>Eukaryota</taxon>
        <taxon>Metazoa</taxon>
        <taxon>Ecdysozoa</taxon>
        <taxon>Arthropoda</taxon>
        <taxon>Hexapoda</taxon>
        <taxon>Insecta</taxon>
        <taxon>Pterygota</taxon>
        <taxon>Neoptera</taxon>
        <taxon>Endopterygota</taxon>
        <taxon>Hymenoptera</taxon>
        <taxon>Apocrita</taxon>
        <taxon>Aculeata</taxon>
        <taxon>Apoidea</taxon>
        <taxon>Anthophila</taxon>
        <taxon>Apidae</taxon>
        <taxon>Melipona</taxon>
    </lineage>
</organism>
<reference evidence="1" key="1">
    <citation type="submission" date="2021-10" db="EMBL/GenBank/DDBJ databases">
        <title>Melipona bicolor Genome sequencing and assembly.</title>
        <authorList>
            <person name="Araujo N.S."/>
            <person name="Arias M.C."/>
        </authorList>
    </citation>
    <scope>NUCLEOTIDE SEQUENCE</scope>
    <source>
        <strain evidence="1">USP_2M_L1-L4_2017</strain>
        <tissue evidence="1">Whole body</tissue>
    </source>
</reference>
<dbReference type="Proteomes" id="UP001177670">
    <property type="component" value="Unassembled WGS sequence"/>
</dbReference>
<sequence length="101" mass="10349">ATALGYTTAGGYDRPCAAAGVRARAPIFPSKHAKSARPVISAGPGLGFASAKNALMDDRSVSNGYVVCGGVGGYTIGCNCLEMGSTTVSSQMELIYTRLRE</sequence>